<accession>A0A161XAC8</accession>
<keyword evidence="3" id="KW-1185">Reference proteome</keyword>
<organism evidence="2 3">
    <name type="scientific">Clostridium magnum DSM 2767</name>
    <dbReference type="NCBI Taxonomy" id="1121326"/>
    <lineage>
        <taxon>Bacteria</taxon>
        <taxon>Bacillati</taxon>
        <taxon>Bacillota</taxon>
        <taxon>Clostridia</taxon>
        <taxon>Eubacteriales</taxon>
        <taxon>Clostridiaceae</taxon>
        <taxon>Clostridium</taxon>
    </lineage>
</organism>
<dbReference type="Proteomes" id="UP000076603">
    <property type="component" value="Unassembled WGS sequence"/>
</dbReference>
<dbReference type="AlphaFoldDB" id="A0A161XAC8"/>
<keyword evidence="1" id="KW-0472">Membrane</keyword>
<feature type="transmembrane region" description="Helical" evidence="1">
    <location>
        <begin position="177"/>
        <end position="198"/>
    </location>
</feature>
<gene>
    <name evidence="2" type="ORF">CLMAG_29740</name>
</gene>
<evidence type="ECO:0000313" key="2">
    <source>
        <dbReference type="EMBL" id="KZL91216.1"/>
    </source>
</evidence>
<name>A0A161XAC8_9CLOT</name>
<dbReference type="STRING" id="1121326.CLMAG_29740"/>
<evidence type="ECO:0000256" key="1">
    <source>
        <dbReference type="SAM" id="Phobius"/>
    </source>
</evidence>
<feature type="transmembrane region" description="Helical" evidence="1">
    <location>
        <begin position="12"/>
        <end position="31"/>
    </location>
</feature>
<dbReference type="EMBL" id="LWAE01000003">
    <property type="protein sequence ID" value="KZL91216.1"/>
    <property type="molecule type" value="Genomic_DNA"/>
</dbReference>
<keyword evidence="1" id="KW-1133">Transmembrane helix</keyword>
<comment type="caution">
    <text evidence="2">The sequence shown here is derived from an EMBL/GenBank/DDBJ whole genome shotgun (WGS) entry which is preliminary data.</text>
</comment>
<protein>
    <submittedName>
        <fullName evidence="2">ABC-2 family transporter protein</fullName>
    </submittedName>
</protein>
<dbReference type="RefSeq" id="WP_066623594.1">
    <property type="nucleotide sequence ID" value="NZ_FQXL01000027.1"/>
</dbReference>
<evidence type="ECO:0000313" key="3">
    <source>
        <dbReference type="Proteomes" id="UP000076603"/>
    </source>
</evidence>
<feature type="transmembrane region" description="Helical" evidence="1">
    <location>
        <begin position="92"/>
        <end position="114"/>
    </location>
</feature>
<dbReference type="OrthoDB" id="9816138at2"/>
<keyword evidence="1" id="KW-0812">Transmembrane</keyword>
<dbReference type="PATRIC" id="fig|1121326.3.peg.2998"/>
<feature type="transmembrane region" description="Helical" evidence="1">
    <location>
        <begin position="37"/>
        <end position="60"/>
    </location>
</feature>
<sequence>MLNLIKYELKGYYKDFIIVIGIIALISLFLISRINVWEIQAIIVASFMVSFAAAIVVFIWNIKIFSRDMYEDTGYLLCTLPQHGYSILASKLVSALIQALIVGAITMLFNYIILMNTHKMDINLSIMVTDIMRNVNPSFVVFMVLASFLEYFYFLLVIYFSIALSKVAIKKKKMGKMSSFIIFIIISTVSGKITQFLVETFPKDINLNMLSNESRLFVEGAQLMPINIAVTIFNIVAFTLMFLVTSHIIENKLDF</sequence>
<proteinExistence type="predicted"/>
<reference evidence="2 3" key="1">
    <citation type="submission" date="2016-04" db="EMBL/GenBank/DDBJ databases">
        <title>Genome sequence of Clostridium magnum DSM 2767.</title>
        <authorList>
            <person name="Poehlein A."/>
            <person name="Uhlig R."/>
            <person name="Fischer R."/>
            <person name="Bahl H."/>
            <person name="Daniel R."/>
        </authorList>
    </citation>
    <scope>NUCLEOTIDE SEQUENCE [LARGE SCALE GENOMIC DNA]</scope>
    <source>
        <strain evidence="2 3">DSM 2767</strain>
    </source>
</reference>
<feature type="transmembrane region" description="Helical" evidence="1">
    <location>
        <begin position="226"/>
        <end position="249"/>
    </location>
</feature>
<feature type="transmembrane region" description="Helical" evidence="1">
    <location>
        <begin position="139"/>
        <end position="165"/>
    </location>
</feature>